<evidence type="ECO:0000256" key="2">
    <source>
        <dbReference type="SAM" id="MobiDB-lite"/>
    </source>
</evidence>
<evidence type="ECO:0000313" key="3">
    <source>
        <dbReference type="EMBL" id="KAK7042046.1"/>
    </source>
</evidence>
<keyword evidence="4" id="KW-1185">Reference proteome</keyword>
<dbReference type="Pfam" id="PF00023">
    <property type="entry name" value="Ank"/>
    <property type="match status" value="1"/>
</dbReference>
<gene>
    <name evidence="3" type="ORF">R3P38DRAFT_2888252</name>
</gene>
<accession>A0AAW0CPH8</accession>
<keyword evidence="1" id="KW-0040">ANK repeat</keyword>
<proteinExistence type="predicted"/>
<comment type="caution">
    <text evidence="3">The sequence shown here is derived from an EMBL/GenBank/DDBJ whole genome shotgun (WGS) entry which is preliminary data.</text>
</comment>
<organism evidence="3 4">
    <name type="scientific">Favolaschia claudopus</name>
    <dbReference type="NCBI Taxonomy" id="2862362"/>
    <lineage>
        <taxon>Eukaryota</taxon>
        <taxon>Fungi</taxon>
        <taxon>Dikarya</taxon>
        <taxon>Basidiomycota</taxon>
        <taxon>Agaricomycotina</taxon>
        <taxon>Agaricomycetes</taxon>
        <taxon>Agaricomycetidae</taxon>
        <taxon>Agaricales</taxon>
        <taxon>Marasmiineae</taxon>
        <taxon>Mycenaceae</taxon>
        <taxon>Favolaschia</taxon>
    </lineage>
</organism>
<dbReference type="EMBL" id="JAWWNJ010000013">
    <property type="protein sequence ID" value="KAK7042046.1"/>
    <property type="molecule type" value="Genomic_DNA"/>
</dbReference>
<dbReference type="Proteomes" id="UP001362999">
    <property type="component" value="Unassembled WGS sequence"/>
</dbReference>
<evidence type="ECO:0000313" key="4">
    <source>
        <dbReference type="Proteomes" id="UP001362999"/>
    </source>
</evidence>
<feature type="repeat" description="ANK" evidence="1">
    <location>
        <begin position="256"/>
        <end position="283"/>
    </location>
</feature>
<reference evidence="3 4" key="1">
    <citation type="journal article" date="2024" name="J Genomics">
        <title>Draft genome sequencing and assembly of Favolaschia claudopus CIRM-BRFM 2984 isolated from oak limbs.</title>
        <authorList>
            <person name="Navarro D."/>
            <person name="Drula E."/>
            <person name="Chaduli D."/>
            <person name="Cazenave R."/>
            <person name="Ahrendt S."/>
            <person name="Wang J."/>
            <person name="Lipzen A."/>
            <person name="Daum C."/>
            <person name="Barry K."/>
            <person name="Grigoriev I.V."/>
            <person name="Favel A."/>
            <person name="Rosso M.N."/>
            <person name="Martin F."/>
        </authorList>
    </citation>
    <scope>NUCLEOTIDE SEQUENCE [LARGE SCALE GENOMIC DNA]</scope>
    <source>
        <strain evidence="3 4">CIRM-BRFM 2984</strain>
    </source>
</reference>
<dbReference type="PROSITE" id="PS50088">
    <property type="entry name" value="ANK_REPEAT"/>
    <property type="match status" value="1"/>
</dbReference>
<name>A0AAW0CPH8_9AGAR</name>
<dbReference type="AlphaFoldDB" id="A0AAW0CPH8"/>
<feature type="region of interest" description="Disordered" evidence="2">
    <location>
        <begin position="1"/>
        <end position="23"/>
    </location>
</feature>
<dbReference type="PROSITE" id="PS50297">
    <property type="entry name" value="ANK_REP_REGION"/>
    <property type="match status" value="1"/>
</dbReference>
<dbReference type="InterPro" id="IPR002110">
    <property type="entry name" value="Ankyrin_rpt"/>
</dbReference>
<sequence>MSPSGQQHDDGSEEADAHLSATISATQHPHVHAILSAISSSAIEQLSSLLEQSSSDEAEKKAYPSPSREHMLGFAASQNQPLALSYLLRRSPSKEDVTPGLLRACSQHIECYKALIEIHPHALQFGLGHVGDIFGGAALDGNLEFMRYMANEKSWNIDINESEIFHRPTLQYLAEYGKIEVLRCMLTECAPERLRVRETDAIRAAIRGRNMDNLRCLLEHAPEGTKAVVDGWPVKESKYEFEVKERRERGWDVPNLHYAANVGNTEAIQILLDAGADVGLRDGEGKTAKIGTLVRNRKAVGSRCSIM</sequence>
<dbReference type="SUPFAM" id="SSF48403">
    <property type="entry name" value="Ankyrin repeat"/>
    <property type="match status" value="1"/>
</dbReference>
<protein>
    <submittedName>
        <fullName evidence="3">ANK-REP-region domain-containing protein</fullName>
    </submittedName>
</protein>
<dbReference type="InterPro" id="IPR036770">
    <property type="entry name" value="Ankyrin_rpt-contain_sf"/>
</dbReference>
<dbReference type="Gene3D" id="1.25.40.20">
    <property type="entry name" value="Ankyrin repeat-containing domain"/>
    <property type="match status" value="1"/>
</dbReference>
<evidence type="ECO:0000256" key="1">
    <source>
        <dbReference type="PROSITE-ProRule" id="PRU00023"/>
    </source>
</evidence>